<evidence type="ECO:0000256" key="6">
    <source>
        <dbReference type="ARBA" id="ARBA00012698"/>
    </source>
</evidence>
<comment type="catalytic activity">
    <reaction evidence="29">
        <text>hexan-3-one + NADPH + O2 + H(+) = ethyl butanoate + NADP(+) + H2O</text>
        <dbReference type="Rhea" id="RHEA:54844"/>
        <dbReference type="ChEBI" id="CHEBI:15377"/>
        <dbReference type="ChEBI" id="CHEBI:15378"/>
        <dbReference type="ChEBI" id="CHEBI:15379"/>
        <dbReference type="ChEBI" id="CHEBI:57783"/>
        <dbReference type="ChEBI" id="CHEBI:58349"/>
        <dbReference type="ChEBI" id="CHEBI:88764"/>
        <dbReference type="ChEBI" id="CHEBI:89891"/>
    </reaction>
    <physiologicalReaction direction="left-to-right" evidence="29">
        <dbReference type="Rhea" id="RHEA:54845"/>
    </physiologicalReaction>
</comment>
<evidence type="ECO:0000256" key="11">
    <source>
        <dbReference type="ARBA" id="ARBA00022692"/>
    </source>
</evidence>
<reference evidence="36 37" key="1">
    <citation type="submission" date="2019-01" db="EMBL/GenBank/DDBJ databases">
        <title>Nocardioides guangzhouensis sp. nov., an actinobacterium isolated from soil.</title>
        <authorList>
            <person name="Fu Y."/>
            <person name="Cai Y."/>
            <person name="Lin Z."/>
            <person name="Chen P."/>
        </authorList>
    </citation>
    <scope>NUCLEOTIDE SEQUENCE [LARGE SCALE GENOMIC DNA]</scope>
    <source>
        <strain evidence="36 37">NBRC 105384</strain>
    </source>
</reference>
<dbReference type="AlphaFoldDB" id="A0A4Q5IWG8"/>
<evidence type="ECO:0000256" key="7">
    <source>
        <dbReference type="ARBA" id="ARBA00019213"/>
    </source>
</evidence>
<evidence type="ECO:0000256" key="30">
    <source>
        <dbReference type="ARBA" id="ARBA00048459"/>
    </source>
</evidence>
<comment type="catalytic activity">
    <reaction evidence="30">
        <text>octan-3-one + NADPH + O2 + H(+) = ethyl hexanoate + NADP(+) + H2O</text>
        <dbReference type="Rhea" id="RHEA:54856"/>
        <dbReference type="ChEBI" id="CHEBI:15377"/>
        <dbReference type="ChEBI" id="CHEBI:15378"/>
        <dbReference type="ChEBI" id="CHEBI:15379"/>
        <dbReference type="ChEBI" id="CHEBI:57783"/>
        <dbReference type="ChEBI" id="CHEBI:58349"/>
        <dbReference type="ChEBI" id="CHEBI:80946"/>
        <dbReference type="ChEBI" id="CHEBI:86055"/>
    </reaction>
    <physiologicalReaction direction="left-to-right" evidence="30">
        <dbReference type="Rhea" id="RHEA:54857"/>
    </physiologicalReaction>
</comment>
<comment type="catalytic activity">
    <reaction evidence="25">
        <text>hexan-3-one + NADPH + O2 + H(+) = propyl propanoate + NADP(+) + H2O</text>
        <dbReference type="Rhea" id="RHEA:54848"/>
        <dbReference type="ChEBI" id="CHEBI:15377"/>
        <dbReference type="ChEBI" id="CHEBI:15378"/>
        <dbReference type="ChEBI" id="CHEBI:15379"/>
        <dbReference type="ChEBI" id="CHEBI:57783"/>
        <dbReference type="ChEBI" id="CHEBI:58349"/>
        <dbReference type="ChEBI" id="CHEBI:89828"/>
        <dbReference type="ChEBI" id="CHEBI:89891"/>
    </reaction>
    <physiologicalReaction direction="left-to-right" evidence="25">
        <dbReference type="Rhea" id="RHEA:54849"/>
    </physiologicalReaction>
</comment>
<evidence type="ECO:0000256" key="26">
    <source>
        <dbReference type="ARBA" id="ARBA00047574"/>
    </source>
</evidence>
<keyword evidence="11" id="KW-0812">Transmembrane</keyword>
<comment type="catalytic activity">
    <reaction evidence="28">
        <text>NADPH + O2 + H(+) = H2O2 + NADP(+)</text>
        <dbReference type="Rhea" id="RHEA:11260"/>
        <dbReference type="ChEBI" id="CHEBI:15378"/>
        <dbReference type="ChEBI" id="CHEBI:15379"/>
        <dbReference type="ChEBI" id="CHEBI:16240"/>
        <dbReference type="ChEBI" id="CHEBI:57783"/>
        <dbReference type="ChEBI" id="CHEBI:58349"/>
        <dbReference type="EC" id="1.6.3.1"/>
    </reaction>
    <physiologicalReaction direction="left-to-right" evidence="28">
        <dbReference type="Rhea" id="RHEA:11261"/>
    </physiologicalReaction>
</comment>
<comment type="subcellular location">
    <subcellularLocation>
        <location evidence="2">Endoplasmic reticulum membrane</location>
        <topology evidence="2">Single-pass membrane protein</topology>
    </subcellularLocation>
    <subcellularLocation>
        <location evidence="3">Microsome membrane</location>
    </subcellularLocation>
</comment>
<dbReference type="InterPro" id="IPR000960">
    <property type="entry name" value="Flavin_mOase"/>
</dbReference>
<evidence type="ECO:0000256" key="5">
    <source>
        <dbReference type="ARBA" id="ARBA00010139"/>
    </source>
</evidence>
<dbReference type="FunFam" id="3.50.50.60:FF:000159">
    <property type="entry name" value="Dimethylaniline monooxygenase [N-oxide-forming]"/>
    <property type="match status" value="1"/>
</dbReference>
<dbReference type="InterPro" id="IPR036188">
    <property type="entry name" value="FAD/NAD-bd_sf"/>
</dbReference>
<comment type="function">
    <text evidence="24">Acts as a Baeyer-Villiger monooxygenase on a broad range of substrates. Catalyzes the insertion of an oxygen atom into a carbon-carbon bond adjacent to a carbonyl, which converts ketones to esters. Active on diverse carbonyl compounds, whereas soft nucleophiles are mostly non- or poorly reactive. In contrast with other forms of FMO it is non- or poorly active on 'classical' substrates such as drugs, pesticides, and dietary components containing soft nucleophilic heteroatoms. Able to oxidize drug molecules bearing a carbonyl group on an aliphatic chain, such as nabumetone and pentoxifylline. Also, in the absence of substrates, shows slow but yet significant NADPH oxidase activity. Acts as a positive modulator of cholesterol biosynthesis as well as glucose homeostasis, promoting metabolic aging via pleiotropic effects.</text>
</comment>
<evidence type="ECO:0000256" key="31">
    <source>
        <dbReference type="ARBA" id="ARBA00048989"/>
    </source>
</evidence>
<evidence type="ECO:0000256" key="34">
    <source>
        <dbReference type="ARBA" id="ARBA00049475"/>
    </source>
</evidence>
<evidence type="ECO:0000256" key="29">
    <source>
        <dbReference type="ARBA" id="ARBA00047977"/>
    </source>
</evidence>
<keyword evidence="37" id="KW-1185">Reference proteome</keyword>
<dbReference type="PRINTS" id="PR00370">
    <property type="entry name" value="FMOXYGENASE"/>
</dbReference>
<keyword evidence="10" id="KW-0285">Flavoprotein</keyword>
<accession>A0A4Q5IWG8</accession>
<comment type="catalytic activity">
    <reaction evidence="34">
        <text>octan-3-one + NADPH + O2 + H(+) = pentyl propanoate + NADP(+) + H2O</text>
        <dbReference type="Rhea" id="RHEA:54840"/>
        <dbReference type="ChEBI" id="CHEBI:15377"/>
        <dbReference type="ChEBI" id="CHEBI:15378"/>
        <dbReference type="ChEBI" id="CHEBI:15379"/>
        <dbReference type="ChEBI" id="CHEBI:57783"/>
        <dbReference type="ChEBI" id="CHEBI:58349"/>
        <dbReference type="ChEBI" id="CHEBI:80946"/>
        <dbReference type="ChEBI" id="CHEBI:87373"/>
    </reaction>
    <physiologicalReaction direction="left-to-right" evidence="34">
        <dbReference type="Rhea" id="RHEA:54841"/>
    </physiologicalReaction>
</comment>
<dbReference type="Proteomes" id="UP000291189">
    <property type="component" value="Unassembled WGS sequence"/>
</dbReference>
<evidence type="ECO:0000256" key="4">
    <source>
        <dbReference type="ARBA" id="ARBA00009183"/>
    </source>
</evidence>
<evidence type="ECO:0000256" key="18">
    <source>
        <dbReference type="ARBA" id="ARBA00023033"/>
    </source>
</evidence>
<keyword evidence="9" id="KW-0597">Phosphoprotein</keyword>
<evidence type="ECO:0000256" key="13">
    <source>
        <dbReference type="ARBA" id="ARBA00022827"/>
    </source>
</evidence>
<dbReference type="GO" id="GO:0016174">
    <property type="term" value="F:NAD(P)H oxidase H2O2-forming activity"/>
    <property type="evidence" value="ECO:0007669"/>
    <property type="project" value="UniProtKB-EC"/>
</dbReference>
<evidence type="ECO:0000256" key="32">
    <source>
        <dbReference type="ARBA" id="ARBA00048990"/>
    </source>
</evidence>
<proteinExistence type="inferred from homology"/>
<keyword evidence="19" id="KW-0443">Lipid metabolism</keyword>
<keyword evidence="18" id="KW-0503">Monooxygenase</keyword>
<dbReference type="GO" id="GO:0050660">
    <property type="term" value="F:flavin adenine dinucleotide binding"/>
    <property type="evidence" value="ECO:0007669"/>
    <property type="project" value="InterPro"/>
</dbReference>
<comment type="catalytic activity">
    <reaction evidence="26">
        <text>heptan-2-one + NADPH + O2 + H(+) = pentyl acetate + NADP(+) + H2O</text>
        <dbReference type="Rhea" id="RHEA:54836"/>
        <dbReference type="ChEBI" id="CHEBI:5672"/>
        <dbReference type="ChEBI" id="CHEBI:15377"/>
        <dbReference type="ChEBI" id="CHEBI:15378"/>
        <dbReference type="ChEBI" id="CHEBI:15379"/>
        <dbReference type="ChEBI" id="CHEBI:57783"/>
        <dbReference type="ChEBI" id="CHEBI:58349"/>
        <dbReference type="ChEBI" id="CHEBI:87362"/>
    </reaction>
    <physiologicalReaction direction="left-to-right" evidence="26">
        <dbReference type="Rhea" id="RHEA:54837"/>
    </physiologicalReaction>
</comment>
<dbReference type="PIRSF" id="PIRSF000332">
    <property type="entry name" value="FMO"/>
    <property type="match status" value="1"/>
</dbReference>
<evidence type="ECO:0000256" key="12">
    <source>
        <dbReference type="ARBA" id="ARBA00022824"/>
    </source>
</evidence>
<evidence type="ECO:0000256" key="24">
    <source>
        <dbReference type="ARBA" id="ARBA00045722"/>
    </source>
</evidence>
<evidence type="ECO:0000256" key="8">
    <source>
        <dbReference type="ARBA" id="ARBA00022481"/>
    </source>
</evidence>
<feature type="compositionally biased region" description="Basic residues" evidence="35">
    <location>
        <begin position="458"/>
        <end position="471"/>
    </location>
</feature>
<name>A0A4Q5IWG8_9ACTN</name>
<dbReference type="OrthoDB" id="5168853at2"/>
<dbReference type="GO" id="GO:0050661">
    <property type="term" value="F:NADP binding"/>
    <property type="evidence" value="ECO:0007669"/>
    <property type="project" value="InterPro"/>
</dbReference>
<evidence type="ECO:0000256" key="35">
    <source>
        <dbReference type="SAM" id="MobiDB-lite"/>
    </source>
</evidence>
<keyword evidence="8" id="KW-0488">Methylation</keyword>
<comment type="catalytic activity">
    <reaction evidence="33">
        <text>N,N-dimethylaniline + NADPH + O2 + H(+) = N,N-dimethylaniline N-oxide + NADP(+) + H2O</text>
        <dbReference type="Rhea" id="RHEA:24468"/>
        <dbReference type="ChEBI" id="CHEBI:15377"/>
        <dbReference type="ChEBI" id="CHEBI:15378"/>
        <dbReference type="ChEBI" id="CHEBI:15379"/>
        <dbReference type="ChEBI" id="CHEBI:16269"/>
        <dbReference type="ChEBI" id="CHEBI:17735"/>
        <dbReference type="ChEBI" id="CHEBI:57783"/>
        <dbReference type="ChEBI" id="CHEBI:58349"/>
        <dbReference type="EC" id="1.14.13.8"/>
    </reaction>
    <physiologicalReaction direction="left-to-right" evidence="33">
        <dbReference type="Rhea" id="RHEA:24469"/>
    </physiologicalReaction>
</comment>
<dbReference type="EC" id="1.6.3.1" evidence="6"/>
<dbReference type="PANTHER" id="PTHR23023">
    <property type="entry name" value="DIMETHYLANILINE MONOOXYGENASE"/>
    <property type="match status" value="1"/>
</dbReference>
<evidence type="ECO:0000313" key="37">
    <source>
        <dbReference type="Proteomes" id="UP000291189"/>
    </source>
</evidence>
<evidence type="ECO:0000256" key="21">
    <source>
        <dbReference type="ARBA" id="ARBA00029728"/>
    </source>
</evidence>
<evidence type="ECO:0000256" key="25">
    <source>
        <dbReference type="ARBA" id="ARBA00047426"/>
    </source>
</evidence>
<evidence type="ECO:0000256" key="28">
    <source>
        <dbReference type="ARBA" id="ARBA00047864"/>
    </source>
</evidence>
<organism evidence="36 37">
    <name type="scientific">Nocardioides iriomotensis</name>
    <dbReference type="NCBI Taxonomy" id="715784"/>
    <lineage>
        <taxon>Bacteria</taxon>
        <taxon>Bacillati</taxon>
        <taxon>Actinomycetota</taxon>
        <taxon>Actinomycetes</taxon>
        <taxon>Propionibacteriales</taxon>
        <taxon>Nocardioidaceae</taxon>
        <taxon>Nocardioides</taxon>
    </lineage>
</organism>
<sequence>MSSRVCVIGAGSSGISAAQVLLERGVEVDVFELGSEVGGNWRYGNDNGLSSAYRSLHINTSRQLMEYAAYPMPEDLPEYPSHWQIAQYFDDFVDHFGLREHIRFRTEVVKVEPVGDGRDGYDVTVRGRNEHGEPDEPETSRYRHVVVANGHHWDPRWPEPSFPGAEDFPGTQIHAHYYKTPDLLEGKRVLVLGIGNSATDIAVESSRVAERTYLTMRRGAHIVPKFVFGVPTDHLTDGVIARTPTLVQQTAMGALLRVTQGRLTDYGLPRPDHRVLHAHPTVSDDLLTRLGHGDITVLPNIDRFEGSKVFFVDGSAYEVDVVVYCTGYKVSFPFLDDRVVRAGDNHVDLYRRVVDPDHPGLYFVGLIQPLGAIMPLAEAQSHWVADLVTGEAALPSYDDMRRQIREYDEALRKRYVASKRHTIQVDFHKYRAELVRERRAGRARVAGEPTGARGRLSALRRKAAAAAARRS</sequence>
<dbReference type="InterPro" id="IPR050346">
    <property type="entry name" value="FMO-like"/>
</dbReference>
<gene>
    <name evidence="36" type="ORF">ETU37_16970</name>
</gene>
<dbReference type="EMBL" id="SDPU01000030">
    <property type="protein sequence ID" value="RYU10457.1"/>
    <property type="molecule type" value="Genomic_DNA"/>
</dbReference>
<evidence type="ECO:0000256" key="20">
    <source>
        <dbReference type="ARBA" id="ARBA00023136"/>
    </source>
</evidence>
<evidence type="ECO:0000256" key="27">
    <source>
        <dbReference type="ARBA" id="ARBA00047855"/>
    </source>
</evidence>
<evidence type="ECO:0000256" key="17">
    <source>
        <dbReference type="ARBA" id="ARBA00023002"/>
    </source>
</evidence>
<dbReference type="SUPFAM" id="SSF51905">
    <property type="entry name" value="FAD/NAD(P)-binding domain"/>
    <property type="match status" value="2"/>
</dbReference>
<comment type="caution">
    <text evidence="36">The sequence shown here is derived from an EMBL/GenBank/DDBJ whole genome shotgun (WGS) entry which is preliminary data.</text>
</comment>
<protein>
    <recommendedName>
        <fullName evidence="7">Flavin-containing monooxygenase 5</fullName>
        <ecNumber evidence="6">1.6.3.1</ecNumber>
    </recommendedName>
    <alternativeName>
        <fullName evidence="23">Dimethylaniline monooxygenase [N-oxide-forming] 5</fullName>
    </alternativeName>
    <alternativeName>
        <fullName evidence="21">Dimethylaniline oxidase 5</fullName>
    </alternativeName>
    <alternativeName>
        <fullName evidence="22">NADPH oxidase</fullName>
    </alternativeName>
</protein>
<keyword evidence="17" id="KW-0560">Oxidoreductase</keyword>
<evidence type="ECO:0000256" key="9">
    <source>
        <dbReference type="ARBA" id="ARBA00022553"/>
    </source>
</evidence>
<evidence type="ECO:0000256" key="3">
    <source>
        <dbReference type="ARBA" id="ARBA00004524"/>
    </source>
</evidence>
<evidence type="ECO:0000313" key="36">
    <source>
        <dbReference type="EMBL" id="RYU10457.1"/>
    </source>
</evidence>
<dbReference type="InterPro" id="IPR020946">
    <property type="entry name" value="Flavin_mOase-like"/>
</dbReference>
<evidence type="ECO:0000256" key="19">
    <source>
        <dbReference type="ARBA" id="ARBA00023098"/>
    </source>
</evidence>
<dbReference type="GO" id="GO:0006629">
    <property type="term" value="P:lipid metabolic process"/>
    <property type="evidence" value="ECO:0007669"/>
    <property type="project" value="UniProtKB-KW"/>
</dbReference>
<feature type="compositionally biased region" description="Low complexity" evidence="35">
    <location>
        <begin position="445"/>
        <end position="457"/>
    </location>
</feature>
<evidence type="ECO:0000256" key="1">
    <source>
        <dbReference type="ARBA" id="ARBA00001974"/>
    </source>
</evidence>
<keyword evidence="13" id="KW-0274">FAD</keyword>
<comment type="similarity">
    <text evidence="4">Belongs to the FMO family.</text>
</comment>
<comment type="catalytic activity">
    <reaction evidence="27">
        <text>sulcatone + NADPH + O2 + H(+) = 4-methylpent-3-en-1-yl acetate + NADP(+) + H2O</text>
        <dbReference type="Rhea" id="RHEA:54864"/>
        <dbReference type="ChEBI" id="CHEBI:15377"/>
        <dbReference type="ChEBI" id="CHEBI:15378"/>
        <dbReference type="ChEBI" id="CHEBI:15379"/>
        <dbReference type="ChEBI" id="CHEBI:16310"/>
        <dbReference type="ChEBI" id="CHEBI:57783"/>
        <dbReference type="ChEBI" id="CHEBI:58349"/>
        <dbReference type="ChEBI" id="CHEBI:138373"/>
    </reaction>
    <physiologicalReaction direction="left-to-right" evidence="27">
        <dbReference type="Rhea" id="RHEA:54865"/>
    </physiologicalReaction>
</comment>
<evidence type="ECO:0000256" key="33">
    <source>
        <dbReference type="ARBA" id="ARBA00049443"/>
    </source>
</evidence>
<dbReference type="PRINTS" id="PR01125">
    <property type="entry name" value="FMOXYGENASE5"/>
</dbReference>
<keyword evidence="15" id="KW-0521">NADP</keyword>
<dbReference type="Pfam" id="PF00743">
    <property type="entry name" value="FMO-like"/>
    <property type="match status" value="1"/>
</dbReference>
<evidence type="ECO:0000256" key="14">
    <source>
        <dbReference type="ARBA" id="ARBA00022848"/>
    </source>
</evidence>
<keyword evidence="14" id="KW-0492">Microsome</keyword>
<evidence type="ECO:0000256" key="2">
    <source>
        <dbReference type="ARBA" id="ARBA00004389"/>
    </source>
</evidence>
<comment type="catalytic activity">
    <reaction evidence="32">
        <text>heptan-4-one + NADPH + O2 + H(+) = propyl butanoate + NADP(+) + H2O</text>
        <dbReference type="Rhea" id="RHEA:54852"/>
        <dbReference type="ChEBI" id="CHEBI:15377"/>
        <dbReference type="ChEBI" id="CHEBI:15378"/>
        <dbReference type="ChEBI" id="CHEBI:15379"/>
        <dbReference type="ChEBI" id="CHEBI:57783"/>
        <dbReference type="ChEBI" id="CHEBI:58349"/>
        <dbReference type="ChEBI" id="CHEBI:89484"/>
        <dbReference type="ChEBI" id="CHEBI:89719"/>
    </reaction>
    <physiologicalReaction direction="left-to-right" evidence="32">
        <dbReference type="Rhea" id="RHEA:54853"/>
    </physiologicalReaction>
</comment>
<keyword evidence="12" id="KW-0256">Endoplasmic reticulum</keyword>
<dbReference type="Gene3D" id="3.50.50.60">
    <property type="entry name" value="FAD/NAD(P)-binding domain"/>
    <property type="match status" value="1"/>
</dbReference>
<keyword evidence="16" id="KW-1133">Transmembrane helix</keyword>
<keyword evidence="20" id="KW-0472">Membrane</keyword>
<comment type="catalytic activity">
    <reaction evidence="31">
        <text>(2E)-geranial + NADPH + O2 + H(+) = (1E)-2,6-dimethylhepta-1,5-dien-1-yl formate + NADP(+) + H2O</text>
        <dbReference type="Rhea" id="RHEA:54860"/>
        <dbReference type="ChEBI" id="CHEBI:15377"/>
        <dbReference type="ChEBI" id="CHEBI:15378"/>
        <dbReference type="ChEBI" id="CHEBI:15379"/>
        <dbReference type="ChEBI" id="CHEBI:16980"/>
        <dbReference type="ChEBI" id="CHEBI:57783"/>
        <dbReference type="ChEBI" id="CHEBI:58349"/>
        <dbReference type="ChEBI" id="CHEBI:138375"/>
    </reaction>
    <physiologicalReaction direction="left-to-right" evidence="31">
        <dbReference type="Rhea" id="RHEA:54861"/>
    </physiologicalReaction>
</comment>
<evidence type="ECO:0000256" key="23">
    <source>
        <dbReference type="ARBA" id="ARBA00033301"/>
    </source>
</evidence>
<evidence type="ECO:0000256" key="16">
    <source>
        <dbReference type="ARBA" id="ARBA00022989"/>
    </source>
</evidence>
<comment type="cofactor">
    <cofactor evidence="1">
        <name>FAD</name>
        <dbReference type="ChEBI" id="CHEBI:57692"/>
    </cofactor>
</comment>
<dbReference type="GO" id="GO:0004499">
    <property type="term" value="F:N,N-dimethylaniline monooxygenase activity"/>
    <property type="evidence" value="ECO:0007669"/>
    <property type="project" value="InterPro"/>
</dbReference>
<dbReference type="RefSeq" id="WP_129988541.1">
    <property type="nucleotide sequence ID" value="NZ_SDPU01000030.1"/>
</dbReference>
<comment type="similarity">
    <text evidence="5">Belongs to the FAD-binding monooxygenase family.</text>
</comment>
<dbReference type="InterPro" id="IPR002257">
    <property type="entry name" value="Flavin_mOase_5"/>
</dbReference>
<feature type="region of interest" description="Disordered" evidence="35">
    <location>
        <begin position="445"/>
        <end position="471"/>
    </location>
</feature>
<evidence type="ECO:0000256" key="10">
    <source>
        <dbReference type="ARBA" id="ARBA00022630"/>
    </source>
</evidence>
<evidence type="ECO:0000256" key="22">
    <source>
        <dbReference type="ARBA" id="ARBA00033213"/>
    </source>
</evidence>
<evidence type="ECO:0000256" key="15">
    <source>
        <dbReference type="ARBA" id="ARBA00022857"/>
    </source>
</evidence>